<evidence type="ECO:0000259" key="15">
    <source>
        <dbReference type="Pfam" id="PF01007"/>
    </source>
</evidence>
<evidence type="ECO:0000256" key="5">
    <source>
        <dbReference type="ARBA" id="ARBA00022882"/>
    </source>
</evidence>
<dbReference type="GO" id="GO:0034702">
    <property type="term" value="C:monoatomic ion channel complex"/>
    <property type="evidence" value="ECO:0007669"/>
    <property type="project" value="UniProtKB-KW"/>
</dbReference>
<feature type="compositionally biased region" description="Basic and acidic residues" evidence="13">
    <location>
        <begin position="285"/>
        <end position="297"/>
    </location>
</feature>
<dbReference type="FunFam" id="1.10.287.70:FF:000019">
    <property type="entry name" value="G protein-activated inward rectifier potassium channel 1"/>
    <property type="match status" value="1"/>
</dbReference>
<dbReference type="EMBL" id="JANIIK010000047">
    <property type="protein sequence ID" value="KAJ3601518.1"/>
    <property type="molecule type" value="Genomic_DNA"/>
</dbReference>
<dbReference type="OrthoDB" id="273257at2759"/>
<keyword evidence="5 12" id="KW-0851">Voltage-gated channel</keyword>
<dbReference type="GO" id="GO:0034765">
    <property type="term" value="P:regulation of monoatomic ion transmembrane transport"/>
    <property type="evidence" value="ECO:0007669"/>
    <property type="project" value="TreeGrafter"/>
</dbReference>
<evidence type="ECO:0000256" key="4">
    <source>
        <dbReference type="ARBA" id="ARBA00022692"/>
    </source>
</evidence>
<dbReference type="GO" id="GO:1990573">
    <property type="term" value="P:potassium ion import across plasma membrane"/>
    <property type="evidence" value="ECO:0007669"/>
    <property type="project" value="TreeGrafter"/>
</dbReference>
<feature type="domain" description="Potassium channel inwardly rectifying transmembrane" evidence="15">
    <location>
        <begin position="57"/>
        <end position="186"/>
    </location>
</feature>
<dbReference type="SUPFAM" id="SSF81324">
    <property type="entry name" value="Voltage-gated potassium channels"/>
    <property type="match status" value="1"/>
</dbReference>
<dbReference type="InterPro" id="IPR041647">
    <property type="entry name" value="IRK_C"/>
</dbReference>
<evidence type="ECO:0000256" key="7">
    <source>
        <dbReference type="ARBA" id="ARBA00022989"/>
    </source>
</evidence>
<evidence type="ECO:0000256" key="10">
    <source>
        <dbReference type="ARBA" id="ARBA00023303"/>
    </source>
</evidence>
<dbReference type="InterPro" id="IPR040445">
    <property type="entry name" value="Kir_TM"/>
</dbReference>
<dbReference type="Gene3D" id="2.60.40.1400">
    <property type="entry name" value="G protein-activated inward rectifier potassium channel 1"/>
    <property type="match status" value="1"/>
</dbReference>
<gene>
    <name evidence="17" type="ORF">NHX12_032486</name>
</gene>
<evidence type="ECO:0000256" key="11">
    <source>
        <dbReference type="ARBA" id="ARBA00034430"/>
    </source>
</evidence>
<dbReference type="PANTHER" id="PTHR11767:SF24">
    <property type="entry name" value="INWARD RECTIFIER POTASSIUM CHANNEL 16"/>
    <property type="match status" value="1"/>
</dbReference>
<evidence type="ECO:0000313" key="17">
    <source>
        <dbReference type="EMBL" id="KAJ3601518.1"/>
    </source>
</evidence>
<dbReference type="Gene3D" id="1.10.287.70">
    <property type="match status" value="1"/>
</dbReference>
<dbReference type="Proteomes" id="UP001148018">
    <property type="component" value="Unassembled WGS sequence"/>
</dbReference>
<evidence type="ECO:0000256" key="9">
    <source>
        <dbReference type="ARBA" id="ARBA00023136"/>
    </source>
</evidence>
<feature type="domain" description="Inward rectifier potassium channel C-terminal" evidence="16">
    <location>
        <begin position="301"/>
        <end position="375"/>
    </location>
</feature>
<evidence type="ECO:0008006" key="19">
    <source>
        <dbReference type="Google" id="ProtNLM"/>
    </source>
</evidence>
<keyword evidence="18" id="KW-1185">Reference proteome</keyword>
<dbReference type="InterPro" id="IPR013518">
    <property type="entry name" value="K_chnl_inward-rec_Kir_cyto"/>
</dbReference>
<evidence type="ECO:0000256" key="6">
    <source>
        <dbReference type="ARBA" id="ARBA00022958"/>
    </source>
</evidence>
<evidence type="ECO:0000256" key="3">
    <source>
        <dbReference type="ARBA" id="ARBA00022538"/>
    </source>
</evidence>
<evidence type="ECO:0000256" key="13">
    <source>
        <dbReference type="SAM" id="MobiDB-lite"/>
    </source>
</evidence>
<dbReference type="InterPro" id="IPR016449">
    <property type="entry name" value="K_chnl_inward-rec_Kir"/>
</dbReference>
<keyword evidence="6 12" id="KW-0630">Potassium</keyword>
<feature type="domain" description="Inward rectifier potassium channel C-terminal" evidence="16">
    <location>
        <begin position="193"/>
        <end position="281"/>
    </location>
</feature>
<dbReference type="PANTHER" id="PTHR11767">
    <property type="entry name" value="INWARD RECTIFIER POTASSIUM CHANNEL"/>
    <property type="match status" value="1"/>
</dbReference>
<keyword evidence="7 14" id="KW-1133">Transmembrane helix</keyword>
<feature type="region of interest" description="Disordered" evidence="13">
    <location>
        <begin position="371"/>
        <end position="505"/>
    </location>
</feature>
<evidence type="ECO:0000256" key="1">
    <source>
        <dbReference type="ARBA" id="ARBA00004141"/>
    </source>
</evidence>
<dbReference type="Pfam" id="PF01007">
    <property type="entry name" value="IRK"/>
    <property type="match status" value="1"/>
</dbReference>
<dbReference type="Pfam" id="PF17655">
    <property type="entry name" value="IRK_C"/>
    <property type="match status" value="2"/>
</dbReference>
<keyword evidence="4 12" id="KW-0812">Transmembrane</keyword>
<organism evidence="17 18">
    <name type="scientific">Muraenolepis orangiensis</name>
    <name type="common">Patagonian moray cod</name>
    <dbReference type="NCBI Taxonomy" id="630683"/>
    <lineage>
        <taxon>Eukaryota</taxon>
        <taxon>Metazoa</taxon>
        <taxon>Chordata</taxon>
        <taxon>Craniata</taxon>
        <taxon>Vertebrata</taxon>
        <taxon>Euteleostomi</taxon>
        <taxon>Actinopterygii</taxon>
        <taxon>Neopterygii</taxon>
        <taxon>Teleostei</taxon>
        <taxon>Neoteleostei</taxon>
        <taxon>Acanthomorphata</taxon>
        <taxon>Zeiogadaria</taxon>
        <taxon>Gadariae</taxon>
        <taxon>Gadiformes</taxon>
        <taxon>Muraenolepidoidei</taxon>
        <taxon>Muraenolepididae</taxon>
        <taxon>Muraenolepis</taxon>
    </lineage>
</organism>
<evidence type="ECO:0000256" key="12">
    <source>
        <dbReference type="RuleBase" id="RU003822"/>
    </source>
</evidence>
<dbReference type="PRINTS" id="PR01320">
    <property type="entry name" value="KIRCHANNEL"/>
</dbReference>
<reference evidence="17" key="1">
    <citation type="submission" date="2022-07" db="EMBL/GenBank/DDBJ databases">
        <title>Chromosome-level genome of Muraenolepis orangiensis.</title>
        <authorList>
            <person name="Kim J."/>
        </authorList>
    </citation>
    <scope>NUCLEOTIDE SEQUENCE</scope>
    <source>
        <strain evidence="17">KU_S4_2022</strain>
        <tissue evidence="17">Muscle</tissue>
    </source>
</reference>
<comment type="similarity">
    <text evidence="12">Belongs to the inward rectifier-type potassium channel (TC 1.A.2.1) family.</text>
</comment>
<feature type="transmembrane region" description="Helical" evidence="14">
    <location>
        <begin position="85"/>
        <end position="106"/>
    </location>
</feature>
<accession>A0A9Q0E9H8</accession>
<keyword evidence="9 14" id="KW-0472">Membrane</keyword>
<keyword evidence="2 12" id="KW-0813">Transport</keyword>
<dbReference type="GO" id="GO:0005242">
    <property type="term" value="F:inward rectifier potassium channel activity"/>
    <property type="evidence" value="ECO:0007669"/>
    <property type="project" value="InterPro"/>
</dbReference>
<comment type="subcellular location">
    <subcellularLocation>
        <location evidence="1 12">Membrane</location>
        <topology evidence="1 12">Multi-pass membrane protein</topology>
    </subcellularLocation>
</comment>
<dbReference type="InterPro" id="IPR014756">
    <property type="entry name" value="Ig_E-set"/>
</dbReference>
<dbReference type="GO" id="GO:0005886">
    <property type="term" value="C:plasma membrane"/>
    <property type="evidence" value="ECO:0007669"/>
    <property type="project" value="TreeGrafter"/>
</dbReference>
<proteinExistence type="inferred from homology"/>
<comment type="catalytic activity">
    <reaction evidence="11">
        <text>K(+)(in) = K(+)(out)</text>
        <dbReference type="Rhea" id="RHEA:29463"/>
        <dbReference type="ChEBI" id="CHEBI:29103"/>
    </reaction>
</comment>
<feature type="transmembrane region" description="Helical" evidence="14">
    <location>
        <begin position="155"/>
        <end position="181"/>
    </location>
</feature>
<protein>
    <recommendedName>
        <fullName evidence="19">Inward rectifier potassium channel 16</fullName>
    </recommendedName>
</protein>
<keyword evidence="3 12" id="KW-0633">Potassium transport</keyword>
<evidence type="ECO:0000256" key="14">
    <source>
        <dbReference type="SAM" id="Phobius"/>
    </source>
</evidence>
<comment type="caution">
    <text evidence="17">The sequence shown here is derived from an EMBL/GenBank/DDBJ whole genome shotgun (WGS) entry which is preliminary data.</text>
</comment>
<feature type="compositionally biased region" description="Basic and acidic residues" evidence="13">
    <location>
        <begin position="495"/>
        <end position="505"/>
    </location>
</feature>
<dbReference type="AlphaFoldDB" id="A0A9Q0E9H8"/>
<keyword evidence="8 12" id="KW-0406">Ion transport</keyword>
<dbReference type="GO" id="GO:0007399">
    <property type="term" value="P:nervous system development"/>
    <property type="evidence" value="ECO:0007669"/>
    <property type="project" value="UniProtKB-ARBA"/>
</dbReference>
<sequence>MSSESVERISIDCCRTTTVHTLMGQRHDPGAPGLPRPRPQPRRRLRFMQPDGTFHGVFQKGPSDWSAYLMDIYTTLVEMRWRVTLLLFSLSYILSWLLFALLYWGMAYAHGDLAPPRDNPPCVENVRSFTAAFLFSLETQATIGYGFRGMTENCVAAVVVVTVHSLLSCAVDTVVIGVVVAKMASPRKRAQTVSFSRCAVVNVRDGVLCLSWRLGDFRGNHIVEGVARAQVVRCVTAPSGAVHVSYRDLELQDRDVVLAAPATVVHRLSPGSPLYGWGPEDDGGDDRRGTGKAKGELTEEEEEDFELIVSFTYTGDTTGMLHQTRASYASSDIRWGQRFVDVLTLGRRRYKVDYALFNQTTWVGVPQTLSAREENSGSQDPPGVPQTLSAREENSGSQDPPGVPQTLSAREENSGSQDPPGVPQTLSAREENSGSQDPPWVPQTLSAREENSGSQDPPGVPQTLSAREENSGSQDPPWESGNRLRALEYRTGFEPTERVMQEARL</sequence>
<evidence type="ECO:0000256" key="2">
    <source>
        <dbReference type="ARBA" id="ARBA00022448"/>
    </source>
</evidence>
<evidence type="ECO:0000313" key="18">
    <source>
        <dbReference type="Proteomes" id="UP001148018"/>
    </source>
</evidence>
<dbReference type="SUPFAM" id="SSF81296">
    <property type="entry name" value="E set domains"/>
    <property type="match status" value="1"/>
</dbReference>
<feature type="region of interest" description="Disordered" evidence="13">
    <location>
        <begin position="273"/>
        <end position="301"/>
    </location>
</feature>
<evidence type="ECO:0000256" key="8">
    <source>
        <dbReference type="ARBA" id="ARBA00023065"/>
    </source>
</evidence>
<name>A0A9Q0E9H8_9TELE</name>
<evidence type="ECO:0000259" key="16">
    <source>
        <dbReference type="Pfam" id="PF17655"/>
    </source>
</evidence>
<keyword evidence="10 12" id="KW-0407">Ion channel</keyword>